<keyword evidence="2" id="KW-0378">Hydrolase</keyword>
<dbReference type="GO" id="GO:0005615">
    <property type="term" value="C:extracellular space"/>
    <property type="evidence" value="ECO:0007669"/>
    <property type="project" value="TreeGrafter"/>
</dbReference>
<evidence type="ECO:0000256" key="1">
    <source>
        <dbReference type="ARBA" id="ARBA00022670"/>
    </source>
</evidence>
<dbReference type="GO" id="GO:0004252">
    <property type="term" value="F:serine-type endopeptidase activity"/>
    <property type="evidence" value="ECO:0007669"/>
    <property type="project" value="InterPro"/>
</dbReference>
<dbReference type="AlphaFoldDB" id="A0A5E4CXZ1"/>
<dbReference type="InterPro" id="IPR050127">
    <property type="entry name" value="Serine_Proteases_S1"/>
</dbReference>
<feature type="non-terminal residue" evidence="5">
    <location>
        <position position="1"/>
    </location>
</feature>
<comment type="caution">
    <text evidence="5">The sequence shown here is derived from an EMBL/GenBank/DDBJ whole genome shotgun (WGS) entry which is preliminary data.</text>
</comment>
<name>A0A5E4CXZ1_MARMO</name>
<evidence type="ECO:0000256" key="2">
    <source>
        <dbReference type="ARBA" id="ARBA00022801"/>
    </source>
</evidence>
<protein>
    <recommendedName>
        <fullName evidence="4">Peptidase S1 domain-containing protein</fullName>
    </recommendedName>
</protein>
<keyword evidence="6" id="KW-1185">Reference proteome</keyword>
<feature type="domain" description="Peptidase S1" evidence="4">
    <location>
        <begin position="5"/>
        <end position="105"/>
    </location>
</feature>
<keyword evidence="1" id="KW-0645">Protease</keyword>
<dbReference type="InterPro" id="IPR043504">
    <property type="entry name" value="Peptidase_S1_PA_chymotrypsin"/>
</dbReference>
<evidence type="ECO:0000313" key="6">
    <source>
        <dbReference type="Proteomes" id="UP000335636"/>
    </source>
</evidence>
<reference evidence="5" key="1">
    <citation type="submission" date="2019-04" db="EMBL/GenBank/DDBJ databases">
        <authorList>
            <person name="Alioto T."/>
            <person name="Alioto T."/>
        </authorList>
    </citation>
    <scope>NUCLEOTIDE SEQUENCE [LARGE SCALE GENOMIC DNA]</scope>
</reference>
<dbReference type="InterPro" id="IPR009003">
    <property type="entry name" value="Peptidase_S1_PA"/>
</dbReference>
<evidence type="ECO:0000313" key="5">
    <source>
        <dbReference type="EMBL" id="VTJ86708.1"/>
    </source>
</evidence>
<dbReference type="Pfam" id="PF00089">
    <property type="entry name" value="Trypsin"/>
    <property type="match status" value="1"/>
</dbReference>
<keyword evidence="3" id="KW-0720">Serine protease</keyword>
<dbReference type="SUPFAM" id="SSF50494">
    <property type="entry name" value="Trypsin-like serine proteases"/>
    <property type="match status" value="1"/>
</dbReference>
<gene>
    <name evidence="5" type="ORF">MONAX_5E045998</name>
</gene>
<evidence type="ECO:0000259" key="4">
    <source>
        <dbReference type="Pfam" id="PF00089"/>
    </source>
</evidence>
<organism evidence="5 6">
    <name type="scientific">Marmota monax</name>
    <name type="common">Woodchuck</name>
    <dbReference type="NCBI Taxonomy" id="9995"/>
    <lineage>
        <taxon>Eukaryota</taxon>
        <taxon>Metazoa</taxon>
        <taxon>Chordata</taxon>
        <taxon>Craniata</taxon>
        <taxon>Vertebrata</taxon>
        <taxon>Euteleostomi</taxon>
        <taxon>Mammalia</taxon>
        <taxon>Eutheria</taxon>
        <taxon>Euarchontoglires</taxon>
        <taxon>Glires</taxon>
        <taxon>Rodentia</taxon>
        <taxon>Sciuromorpha</taxon>
        <taxon>Sciuridae</taxon>
        <taxon>Xerinae</taxon>
        <taxon>Marmotini</taxon>
        <taxon>Marmota</taxon>
    </lineage>
</organism>
<sequence length="123" mass="14110">YGNSSRNYAVRVGDYHTLVLEEFEEEIGVQQVVMHQQYRPDSSDHDIALVRLQGPEEQCARLSSHVLPACLPLQRERPQKTASNCYITGWGDTGNISSPRNRQEGWARLLLSSRQEDRKWVQA</sequence>
<accession>A0A5E4CXZ1</accession>
<dbReference type="PANTHER" id="PTHR24264:SF54">
    <property type="entry name" value="PEPTIDASE S1 DOMAIN-CONTAINING PROTEIN"/>
    <property type="match status" value="1"/>
</dbReference>
<proteinExistence type="predicted"/>
<dbReference type="Gene3D" id="2.40.10.10">
    <property type="entry name" value="Trypsin-like serine proteases"/>
    <property type="match status" value="1"/>
</dbReference>
<evidence type="ECO:0000256" key="3">
    <source>
        <dbReference type="ARBA" id="ARBA00022825"/>
    </source>
</evidence>
<dbReference type="Proteomes" id="UP000335636">
    <property type="component" value="Unassembled WGS sequence"/>
</dbReference>
<dbReference type="EMBL" id="CABDUW010002414">
    <property type="protein sequence ID" value="VTJ86708.1"/>
    <property type="molecule type" value="Genomic_DNA"/>
</dbReference>
<dbReference type="GO" id="GO:0006508">
    <property type="term" value="P:proteolysis"/>
    <property type="evidence" value="ECO:0007669"/>
    <property type="project" value="UniProtKB-KW"/>
</dbReference>
<dbReference type="InterPro" id="IPR001254">
    <property type="entry name" value="Trypsin_dom"/>
</dbReference>
<dbReference type="PANTHER" id="PTHR24264">
    <property type="entry name" value="TRYPSIN-RELATED"/>
    <property type="match status" value="1"/>
</dbReference>